<reference evidence="1 2" key="1">
    <citation type="journal article" date="2021" name="Nat. Commun.">
        <title>Incipient diploidization of the medicinal plant Perilla within 10,000 years.</title>
        <authorList>
            <person name="Zhang Y."/>
            <person name="Shen Q."/>
            <person name="Leng L."/>
            <person name="Zhang D."/>
            <person name="Chen S."/>
            <person name="Shi Y."/>
            <person name="Ning Z."/>
            <person name="Chen S."/>
        </authorList>
    </citation>
    <scope>NUCLEOTIDE SEQUENCE [LARGE SCALE GENOMIC DNA]</scope>
    <source>
        <strain evidence="2">cv. PC099</strain>
    </source>
</reference>
<protein>
    <submittedName>
        <fullName evidence="1">ATP synthase alpha/beta family protein</fullName>
    </submittedName>
</protein>
<proteinExistence type="predicted"/>
<evidence type="ECO:0000313" key="1">
    <source>
        <dbReference type="EMBL" id="KAH6821905.1"/>
    </source>
</evidence>
<dbReference type="AlphaFoldDB" id="A0AAD4P0S3"/>
<organism evidence="1 2">
    <name type="scientific">Perilla frutescens var. hirtella</name>
    <name type="common">Perilla citriodora</name>
    <name type="synonym">Perilla setoyensis</name>
    <dbReference type="NCBI Taxonomy" id="608512"/>
    <lineage>
        <taxon>Eukaryota</taxon>
        <taxon>Viridiplantae</taxon>
        <taxon>Streptophyta</taxon>
        <taxon>Embryophyta</taxon>
        <taxon>Tracheophyta</taxon>
        <taxon>Spermatophyta</taxon>
        <taxon>Magnoliopsida</taxon>
        <taxon>eudicotyledons</taxon>
        <taxon>Gunneridae</taxon>
        <taxon>Pentapetalae</taxon>
        <taxon>asterids</taxon>
        <taxon>lamiids</taxon>
        <taxon>Lamiales</taxon>
        <taxon>Lamiaceae</taxon>
        <taxon>Nepetoideae</taxon>
        <taxon>Elsholtzieae</taxon>
        <taxon>Perilla</taxon>
    </lineage>
</organism>
<evidence type="ECO:0000313" key="2">
    <source>
        <dbReference type="Proteomes" id="UP001190926"/>
    </source>
</evidence>
<dbReference type="EMBL" id="SDAM02001842">
    <property type="protein sequence ID" value="KAH6821905.1"/>
    <property type="molecule type" value="Genomic_DNA"/>
</dbReference>
<dbReference type="Gene3D" id="3.40.50.12240">
    <property type="match status" value="1"/>
</dbReference>
<keyword evidence="2" id="KW-1185">Reference proteome</keyword>
<gene>
    <name evidence="1" type="ORF">C2S53_020125</name>
</gene>
<dbReference type="Proteomes" id="UP001190926">
    <property type="component" value="Unassembled WGS sequence"/>
</dbReference>
<accession>A0AAD4P0S3</accession>
<sequence>MEYSKEIKSLLGDSKSYVSPTIEDPKTLLKDFDCLLSATQPTVHTRLVAVEKGLVTIQANPEVSALLGRIPSAVGYQPTLATDLGGL</sequence>
<name>A0AAD4P0S3_PERFH</name>
<comment type="caution">
    <text evidence="1">The sequence shown here is derived from an EMBL/GenBank/DDBJ whole genome shotgun (WGS) entry which is preliminary data.</text>
</comment>